<feature type="domain" description="4Fe-4S ferredoxin-type" evidence="5">
    <location>
        <begin position="191"/>
        <end position="219"/>
    </location>
</feature>
<dbReference type="NCBIfam" id="NF038196">
    <property type="entry name" value="ferrodoxin_EFR1"/>
    <property type="match status" value="1"/>
</dbReference>
<evidence type="ECO:0000313" key="7">
    <source>
        <dbReference type="Proteomes" id="UP000823904"/>
    </source>
</evidence>
<proteinExistence type="predicted"/>
<comment type="caution">
    <text evidence="6">The sequence shown here is derived from an EMBL/GenBank/DDBJ whole genome shotgun (WGS) entry which is preliminary data.</text>
</comment>
<gene>
    <name evidence="6" type="ORF">H9754_10565</name>
</gene>
<evidence type="ECO:0000259" key="5">
    <source>
        <dbReference type="PROSITE" id="PS51379"/>
    </source>
</evidence>
<dbReference type="PANTHER" id="PTHR43122:SF1">
    <property type="entry name" value="IRON-SULFUR-BINDING PROTEIN"/>
    <property type="match status" value="1"/>
</dbReference>
<dbReference type="InterPro" id="IPR029039">
    <property type="entry name" value="Flavoprotein-like_sf"/>
</dbReference>
<evidence type="ECO:0000256" key="2">
    <source>
        <dbReference type="ARBA" id="ARBA00023004"/>
    </source>
</evidence>
<dbReference type="SUPFAM" id="SSF52218">
    <property type="entry name" value="Flavoproteins"/>
    <property type="match status" value="1"/>
</dbReference>
<evidence type="ECO:0000256" key="1">
    <source>
        <dbReference type="ARBA" id="ARBA00022723"/>
    </source>
</evidence>
<dbReference type="InterPro" id="IPR017900">
    <property type="entry name" value="4Fe4S_Fe_S_CS"/>
</dbReference>
<feature type="domain" description="Flavodoxin-like" evidence="4">
    <location>
        <begin position="4"/>
        <end position="152"/>
    </location>
</feature>
<protein>
    <submittedName>
        <fullName evidence="6">EFR1 family ferrodoxin</fullName>
    </submittedName>
</protein>
<dbReference type="Proteomes" id="UP000823904">
    <property type="component" value="Unassembled WGS sequence"/>
</dbReference>
<dbReference type="Gene3D" id="3.40.50.360">
    <property type="match status" value="1"/>
</dbReference>
<dbReference type="GO" id="GO:0051536">
    <property type="term" value="F:iron-sulfur cluster binding"/>
    <property type="evidence" value="ECO:0007669"/>
    <property type="project" value="UniProtKB-KW"/>
</dbReference>
<evidence type="ECO:0000256" key="3">
    <source>
        <dbReference type="ARBA" id="ARBA00023014"/>
    </source>
</evidence>
<feature type="domain" description="4Fe-4S ferredoxin-type" evidence="5">
    <location>
        <begin position="226"/>
        <end position="246"/>
    </location>
</feature>
<dbReference type="InterPro" id="IPR047964">
    <property type="entry name" value="EFR1-like"/>
</dbReference>
<dbReference type="PROSITE" id="PS51379">
    <property type="entry name" value="4FE4S_FER_2"/>
    <property type="match status" value="2"/>
</dbReference>
<sequence length="270" mass="30688">MRKIYGMYFSGTDTTKKIVEFLADRLSQYLQGEKRIYDFTLPAARKGYPEFTEDDIVVFGTPVIAGRVPNVLLPYLRTIRGNQAAAVPVVLYGNRNYDDALIELRDLLENGGFRTMAAGAFIGEHTFSKILAAGRPDQKDMETAGTFARQIAESLAAWDGKHPVPVKGETPYRYYYQPRDRYGSKIDIRKVKPKVNDRCTGCGLCVEICPMGSISGEDVRQYTGICMKCGACIKKCPHHARYYDDEGYLYHKKELEEMYERRAEPEIFLL</sequence>
<accession>A0A9D2TAE4</accession>
<dbReference type="GO" id="GO:0046872">
    <property type="term" value="F:metal ion binding"/>
    <property type="evidence" value="ECO:0007669"/>
    <property type="project" value="UniProtKB-KW"/>
</dbReference>
<dbReference type="PROSITE" id="PS00198">
    <property type="entry name" value="4FE4S_FER_1"/>
    <property type="match status" value="2"/>
</dbReference>
<keyword evidence="1" id="KW-0479">Metal-binding</keyword>
<dbReference type="EMBL" id="DWWD01000042">
    <property type="protein sequence ID" value="HJC50985.1"/>
    <property type="molecule type" value="Genomic_DNA"/>
</dbReference>
<dbReference type="PANTHER" id="PTHR43122">
    <property type="entry name" value="FERREDOXIN SUBUNIT OF PYRUVATE:FLAVODOXIN OXIDOREDUCTASE-RELATED"/>
    <property type="match status" value="1"/>
</dbReference>
<dbReference type="InterPro" id="IPR008254">
    <property type="entry name" value="Flavodoxin/NO_synth"/>
</dbReference>
<name>A0A9D2TAE4_9FIRM</name>
<dbReference type="Pfam" id="PF13187">
    <property type="entry name" value="Fer4_9"/>
    <property type="match status" value="1"/>
</dbReference>
<dbReference type="SUPFAM" id="SSF54862">
    <property type="entry name" value="4Fe-4S ferredoxins"/>
    <property type="match status" value="1"/>
</dbReference>
<dbReference type="PROSITE" id="PS50902">
    <property type="entry name" value="FLAVODOXIN_LIKE"/>
    <property type="match status" value="1"/>
</dbReference>
<dbReference type="AlphaFoldDB" id="A0A9D2TAE4"/>
<keyword evidence="3" id="KW-0411">Iron-sulfur</keyword>
<organism evidence="6 7">
    <name type="scientific">Candidatus Anaerostipes avistercoris</name>
    <dbReference type="NCBI Taxonomy" id="2838462"/>
    <lineage>
        <taxon>Bacteria</taxon>
        <taxon>Bacillati</taxon>
        <taxon>Bacillota</taxon>
        <taxon>Clostridia</taxon>
        <taxon>Lachnospirales</taxon>
        <taxon>Lachnospiraceae</taxon>
        <taxon>Anaerostipes</taxon>
    </lineage>
</organism>
<reference evidence="6" key="1">
    <citation type="journal article" date="2021" name="PeerJ">
        <title>Extensive microbial diversity within the chicken gut microbiome revealed by metagenomics and culture.</title>
        <authorList>
            <person name="Gilroy R."/>
            <person name="Ravi A."/>
            <person name="Getino M."/>
            <person name="Pursley I."/>
            <person name="Horton D.L."/>
            <person name="Alikhan N.F."/>
            <person name="Baker D."/>
            <person name="Gharbi K."/>
            <person name="Hall N."/>
            <person name="Watson M."/>
            <person name="Adriaenssens E.M."/>
            <person name="Foster-Nyarko E."/>
            <person name="Jarju S."/>
            <person name="Secka A."/>
            <person name="Antonio M."/>
            <person name="Oren A."/>
            <person name="Chaudhuri R.R."/>
            <person name="La Ragione R."/>
            <person name="Hildebrand F."/>
            <person name="Pallen M.J."/>
        </authorList>
    </citation>
    <scope>NUCLEOTIDE SEQUENCE</scope>
    <source>
        <strain evidence="6">ChiSjej3B21-8574</strain>
    </source>
</reference>
<keyword evidence="2" id="KW-0408">Iron</keyword>
<dbReference type="Gene3D" id="3.30.70.20">
    <property type="match status" value="1"/>
</dbReference>
<evidence type="ECO:0000259" key="4">
    <source>
        <dbReference type="PROSITE" id="PS50902"/>
    </source>
</evidence>
<evidence type="ECO:0000313" key="6">
    <source>
        <dbReference type="EMBL" id="HJC50985.1"/>
    </source>
</evidence>
<dbReference type="GO" id="GO:0010181">
    <property type="term" value="F:FMN binding"/>
    <property type="evidence" value="ECO:0007669"/>
    <property type="project" value="InterPro"/>
</dbReference>
<dbReference type="GO" id="GO:0016651">
    <property type="term" value="F:oxidoreductase activity, acting on NAD(P)H"/>
    <property type="evidence" value="ECO:0007669"/>
    <property type="project" value="UniProtKB-ARBA"/>
</dbReference>
<reference evidence="6" key="2">
    <citation type="submission" date="2021-04" db="EMBL/GenBank/DDBJ databases">
        <authorList>
            <person name="Gilroy R."/>
        </authorList>
    </citation>
    <scope>NUCLEOTIDE SEQUENCE</scope>
    <source>
        <strain evidence="6">ChiSjej3B21-8574</strain>
    </source>
</reference>
<dbReference type="InterPro" id="IPR017896">
    <property type="entry name" value="4Fe4S_Fe-S-bd"/>
</dbReference>